<protein>
    <submittedName>
        <fullName evidence="3">Uncharacterized protein</fullName>
    </submittedName>
</protein>
<feature type="region of interest" description="Disordered" evidence="1">
    <location>
        <begin position="134"/>
        <end position="257"/>
    </location>
</feature>
<evidence type="ECO:0000256" key="2">
    <source>
        <dbReference type="SAM" id="Phobius"/>
    </source>
</evidence>
<feature type="compositionally biased region" description="Polar residues" evidence="1">
    <location>
        <begin position="245"/>
        <end position="254"/>
    </location>
</feature>
<keyword evidence="2" id="KW-1133">Transmembrane helix</keyword>
<feature type="compositionally biased region" description="Acidic residues" evidence="1">
    <location>
        <begin position="157"/>
        <end position="172"/>
    </location>
</feature>
<reference evidence="3 4" key="1">
    <citation type="submission" date="2019-02" db="EMBL/GenBank/DDBJ databases">
        <title>Genome sequencing of the rare red list fungi Hericium alpestre (H. flagellum).</title>
        <authorList>
            <person name="Buettner E."/>
            <person name="Kellner H."/>
        </authorList>
    </citation>
    <scope>NUCLEOTIDE SEQUENCE [LARGE SCALE GENOMIC DNA]</scope>
    <source>
        <strain evidence="3 4">DSM 108284</strain>
    </source>
</reference>
<proteinExistence type="predicted"/>
<sequence>MARHCEGSYDPPTVMKVLAHGAPICISAPTAASSAIARQTVFNIREYLTSDTNNSLTLRWLSDTQTGLLMKQVAMPKKATGKQSKAPILKASVTYATPTPKPSISKADQEDGPAESDWDSPDTIAAKVVHVLKSGVKQAPPRSETEPKTKPKPEPKPEEEEEDWADAEPEVQPEDRSITESNTEPKGNGTEAEAQLPLKGSVTESDTEPEGQDRAFAEPDMQPEAADGRDGSATEPEMEPEAQQPVLTSTSARPSSVIKKPAHTLSCISSVSKSRPTCTPSCSKLVSAAQPYPFWHNGDAVLDVNDQSTSSRSHGGTNEDVPVPLLIWNDWFIPLWCNKCATFSDLFHIPQMVKHVQELYDWCFPEEPHMYHKKDGAYLLASFYPLSFFLIIILLQVQQ</sequence>
<comment type="caution">
    <text evidence="3">The sequence shown here is derived from an EMBL/GenBank/DDBJ whole genome shotgun (WGS) entry which is preliminary data.</text>
</comment>
<keyword evidence="2" id="KW-0812">Transmembrane</keyword>
<feature type="compositionally biased region" description="Acidic residues" evidence="1">
    <location>
        <begin position="110"/>
        <end position="120"/>
    </location>
</feature>
<name>A0A4Y9ZRX5_9AGAM</name>
<evidence type="ECO:0000313" key="4">
    <source>
        <dbReference type="Proteomes" id="UP000298061"/>
    </source>
</evidence>
<evidence type="ECO:0000313" key="3">
    <source>
        <dbReference type="EMBL" id="TFY76258.1"/>
    </source>
</evidence>
<keyword evidence="2" id="KW-0472">Membrane</keyword>
<accession>A0A4Y9ZRX5</accession>
<feature type="region of interest" description="Disordered" evidence="1">
    <location>
        <begin position="93"/>
        <end position="120"/>
    </location>
</feature>
<organism evidence="3 4">
    <name type="scientific">Hericium alpestre</name>
    <dbReference type="NCBI Taxonomy" id="135208"/>
    <lineage>
        <taxon>Eukaryota</taxon>
        <taxon>Fungi</taxon>
        <taxon>Dikarya</taxon>
        <taxon>Basidiomycota</taxon>
        <taxon>Agaricomycotina</taxon>
        <taxon>Agaricomycetes</taxon>
        <taxon>Russulales</taxon>
        <taxon>Hericiaceae</taxon>
        <taxon>Hericium</taxon>
    </lineage>
</organism>
<dbReference type="EMBL" id="SFCI01001264">
    <property type="protein sequence ID" value="TFY76258.1"/>
    <property type="molecule type" value="Genomic_DNA"/>
</dbReference>
<dbReference type="AlphaFoldDB" id="A0A4Y9ZRX5"/>
<gene>
    <name evidence="3" type="ORF">EWM64_g7754</name>
</gene>
<keyword evidence="4" id="KW-1185">Reference proteome</keyword>
<evidence type="ECO:0000256" key="1">
    <source>
        <dbReference type="SAM" id="MobiDB-lite"/>
    </source>
</evidence>
<dbReference type="Proteomes" id="UP000298061">
    <property type="component" value="Unassembled WGS sequence"/>
</dbReference>
<feature type="transmembrane region" description="Helical" evidence="2">
    <location>
        <begin position="377"/>
        <end position="397"/>
    </location>
</feature>
<feature type="compositionally biased region" description="Basic and acidic residues" evidence="1">
    <location>
        <begin position="143"/>
        <end position="156"/>
    </location>
</feature>